<proteinExistence type="inferred from homology"/>
<evidence type="ECO:0000313" key="5">
    <source>
        <dbReference type="Proteomes" id="UP000094802"/>
    </source>
</evidence>
<dbReference type="PANTHER" id="PTHR28004">
    <property type="entry name" value="ZGC:162816-RELATED"/>
    <property type="match status" value="1"/>
</dbReference>
<sequence length="387" mass="42141">MSSLNQASTLMAQYEKIDTPFMYVDKCIFLKNLTRMRSKIKSQGARLRPHFKTIRSLEAAQYLLPDHSAPVTVSTVKEAEELAGIGYNNIVYAVGISAQKLHRISELISNGIDITVLLDSVEQAIELNTFCIENQCSIAALIEVDCDGHRGGVSPEDPKLLDIAQLLCSGKAQFAGILCHAGESYHCFDPLSLQNSAANEVKAAIEAVDILKQHDITSEIVSIGSTPTAHHYQDLTDITEVRAGVYSFFDLVMAGIGVCQYSDIAASVVATVIGHNKAKGWVLIDAGWMALSADRGTANQPTDCGYGLVTKNSGAPISNVQVTSVNQEHGILEAVNGESIDFSDFPIGSRIHVLPNHACAMASMHKQYHVFDIKNETYETWNRVQGW</sequence>
<evidence type="ECO:0000313" key="4">
    <source>
        <dbReference type="EMBL" id="OEF94457.1"/>
    </source>
</evidence>
<dbReference type="InterPro" id="IPR051466">
    <property type="entry name" value="D-amino_acid_metab_enzyme"/>
</dbReference>
<accession>A0A1E5FVC9</accession>
<evidence type="ECO:0000256" key="1">
    <source>
        <dbReference type="ARBA" id="ARBA00005323"/>
    </source>
</evidence>
<dbReference type="Pfam" id="PF01168">
    <property type="entry name" value="Ala_racemase_N"/>
    <property type="match status" value="1"/>
</dbReference>
<comment type="caution">
    <text evidence="4">The sequence shown here is derived from an EMBL/GenBank/DDBJ whole genome shotgun (WGS) entry which is preliminary data.</text>
</comment>
<dbReference type="GO" id="GO:0008721">
    <property type="term" value="F:D-serine ammonia-lyase activity"/>
    <property type="evidence" value="ECO:0007669"/>
    <property type="project" value="TreeGrafter"/>
</dbReference>
<dbReference type="GO" id="GO:0036088">
    <property type="term" value="P:D-serine catabolic process"/>
    <property type="evidence" value="ECO:0007669"/>
    <property type="project" value="TreeGrafter"/>
</dbReference>
<evidence type="ECO:0000259" key="3">
    <source>
        <dbReference type="SMART" id="SM01119"/>
    </source>
</evidence>
<reference evidence="4 5" key="1">
    <citation type="journal article" date="2012" name="Science">
        <title>Ecological populations of bacteria act as socially cohesive units of antibiotic production and resistance.</title>
        <authorList>
            <person name="Cordero O.X."/>
            <person name="Wildschutte H."/>
            <person name="Kirkup B."/>
            <person name="Proehl S."/>
            <person name="Ngo L."/>
            <person name="Hussain F."/>
            <person name="Le Roux F."/>
            <person name="Mincer T."/>
            <person name="Polz M.F."/>
        </authorList>
    </citation>
    <scope>NUCLEOTIDE SEQUENCE [LARGE SCALE GENOMIC DNA]</scope>
    <source>
        <strain evidence="4 5">12E03</strain>
    </source>
</reference>
<dbReference type="InterPro" id="IPR042208">
    <property type="entry name" value="D-ser_dehydrat-like_sf"/>
</dbReference>
<comment type="similarity">
    <text evidence="1">Belongs to the DSD1 family.</text>
</comment>
<dbReference type="OrthoDB" id="9772497at2"/>
<dbReference type="InterPro" id="IPR029066">
    <property type="entry name" value="PLP-binding_barrel"/>
</dbReference>
<evidence type="ECO:0000256" key="2">
    <source>
        <dbReference type="ARBA" id="ARBA00023239"/>
    </source>
</evidence>
<gene>
    <name evidence="4" type="ORF">A142_17340</name>
</gene>
<dbReference type="RefSeq" id="WP_019822895.1">
    <property type="nucleotide sequence ID" value="NZ_AJZD02000061.1"/>
</dbReference>
<dbReference type="EMBL" id="AJZD02000061">
    <property type="protein sequence ID" value="OEF94457.1"/>
    <property type="molecule type" value="Genomic_DNA"/>
</dbReference>
<dbReference type="SUPFAM" id="SSF51419">
    <property type="entry name" value="PLP-binding barrel"/>
    <property type="match status" value="1"/>
</dbReference>
<keyword evidence="2" id="KW-0456">Lyase</keyword>
<dbReference type="Gene3D" id="3.20.20.10">
    <property type="entry name" value="Alanine racemase"/>
    <property type="match status" value="1"/>
</dbReference>
<dbReference type="InterPro" id="IPR001608">
    <property type="entry name" value="Ala_racemase_N"/>
</dbReference>
<dbReference type="Pfam" id="PF14031">
    <property type="entry name" value="D-ser_dehydrat"/>
    <property type="match status" value="1"/>
</dbReference>
<feature type="domain" description="D-serine dehydratase-like" evidence="3">
    <location>
        <begin position="265"/>
        <end position="372"/>
    </location>
</feature>
<dbReference type="PANTHER" id="PTHR28004:SF2">
    <property type="entry name" value="D-SERINE DEHYDRATASE"/>
    <property type="match status" value="1"/>
</dbReference>
<dbReference type="Gene3D" id="2.40.37.20">
    <property type="entry name" value="D-serine dehydratase-like domain"/>
    <property type="match status" value="1"/>
</dbReference>
<dbReference type="AlphaFoldDB" id="A0A1E5FVC9"/>
<protein>
    <submittedName>
        <fullName evidence="4">Metal activated pyridoxal enzyme</fullName>
    </submittedName>
</protein>
<dbReference type="Proteomes" id="UP000094802">
    <property type="component" value="Unassembled WGS sequence"/>
</dbReference>
<dbReference type="InterPro" id="IPR026956">
    <property type="entry name" value="D-ser_dehydrat-like_dom"/>
</dbReference>
<organism evidence="4 5">
    <name type="scientific">Vibrio splendidus 12E03</name>
    <dbReference type="NCBI Taxonomy" id="1191305"/>
    <lineage>
        <taxon>Bacteria</taxon>
        <taxon>Pseudomonadati</taxon>
        <taxon>Pseudomonadota</taxon>
        <taxon>Gammaproteobacteria</taxon>
        <taxon>Vibrionales</taxon>
        <taxon>Vibrionaceae</taxon>
        <taxon>Vibrio</taxon>
    </lineage>
</organism>
<name>A0A1E5FVC9_VIBSP</name>
<dbReference type="SMART" id="SM01119">
    <property type="entry name" value="D-ser_dehydrat"/>
    <property type="match status" value="1"/>
</dbReference>